<proteinExistence type="predicted"/>
<dbReference type="OrthoDB" id="6675168at2759"/>
<evidence type="ECO:0000313" key="3">
    <source>
        <dbReference type="Proteomes" id="UP000801492"/>
    </source>
</evidence>
<name>A0A8K0GJP3_IGNLU</name>
<dbReference type="InterPro" id="IPR052638">
    <property type="entry name" value="PiggyBac_TE-derived"/>
</dbReference>
<organism evidence="2 3">
    <name type="scientific">Ignelater luminosus</name>
    <name type="common">Cucubano</name>
    <name type="synonym">Pyrophorus luminosus</name>
    <dbReference type="NCBI Taxonomy" id="2038154"/>
    <lineage>
        <taxon>Eukaryota</taxon>
        <taxon>Metazoa</taxon>
        <taxon>Ecdysozoa</taxon>
        <taxon>Arthropoda</taxon>
        <taxon>Hexapoda</taxon>
        <taxon>Insecta</taxon>
        <taxon>Pterygota</taxon>
        <taxon>Neoptera</taxon>
        <taxon>Endopterygota</taxon>
        <taxon>Coleoptera</taxon>
        <taxon>Polyphaga</taxon>
        <taxon>Elateriformia</taxon>
        <taxon>Elateroidea</taxon>
        <taxon>Elateridae</taxon>
        <taxon>Agrypninae</taxon>
        <taxon>Pyrophorini</taxon>
        <taxon>Ignelater</taxon>
    </lineage>
</organism>
<dbReference type="AlphaFoldDB" id="A0A8K0GJP3"/>
<dbReference type="GO" id="GO:0043565">
    <property type="term" value="F:sequence-specific DNA binding"/>
    <property type="evidence" value="ECO:0007669"/>
    <property type="project" value="TreeGrafter"/>
</dbReference>
<dbReference type="InterPro" id="IPR029526">
    <property type="entry name" value="PGBD"/>
</dbReference>
<protein>
    <recommendedName>
        <fullName evidence="1">PiggyBac transposable element-derived protein domain-containing protein</fullName>
    </recommendedName>
</protein>
<evidence type="ECO:0000259" key="1">
    <source>
        <dbReference type="Pfam" id="PF13843"/>
    </source>
</evidence>
<dbReference type="Pfam" id="PF13843">
    <property type="entry name" value="DDE_Tnp_1_7"/>
    <property type="match status" value="1"/>
</dbReference>
<reference evidence="2" key="1">
    <citation type="submission" date="2019-08" db="EMBL/GenBank/DDBJ databases">
        <title>The genome of the North American firefly Photinus pyralis.</title>
        <authorList>
            <consortium name="Photinus pyralis genome working group"/>
            <person name="Fallon T.R."/>
            <person name="Sander Lower S.E."/>
            <person name="Weng J.-K."/>
        </authorList>
    </citation>
    <scope>NUCLEOTIDE SEQUENCE</scope>
    <source>
        <strain evidence="2">TRF0915ILg1</strain>
        <tissue evidence="2">Whole body</tissue>
    </source>
</reference>
<keyword evidence="3" id="KW-1185">Reference proteome</keyword>
<comment type="caution">
    <text evidence="2">The sequence shown here is derived from an EMBL/GenBank/DDBJ whole genome shotgun (WGS) entry which is preliminary data.</text>
</comment>
<dbReference type="PANTHER" id="PTHR47055:SF2">
    <property type="entry name" value="PIGGYBAC TRANSPOSABLE ELEMENT-DERIVED PROTEIN 2-RELATED"/>
    <property type="match status" value="1"/>
</dbReference>
<gene>
    <name evidence="2" type="ORF">ILUMI_04326</name>
</gene>
<evidence type="ECO:0000313" key="2">
    <source>
        <dbReference type="EMBL" id="KAF2901861.1"/>
    </source>
</evidence>
<dbReference type="PANTHER" id="PTHR47055">
    <property type="entry name" value="DDE_TNP_1_7 DOMAIN-CONTAINING PROTEIN"/>
    <property type="match status" value="1"/>
</dbReference>
<feature type="domain" description="PiggyBac transposable element-derived protein" evidence="1">
    <location>
        <begin position="73"/>
        <end position="190"/>
    </location>
</feature>
<accession>A0A8K0GJP3</accession>
<dbReference type="Proteomes" id="UP000801492">
    <property type="component" value="Unassembled WGS sequence"/>
</dbReference>
<dbReference type="EMBL" id="VTPC01001468">
    <property type="protein sequence ID" value="KAF2901861.1"/>
    <property type="molecule type" value="Genomic_DNA"/>
</dbReference>
<sequence>MDIRFTRGFTLQEVLEMVYAEDGESVTDIFITPPDFHKLTDEDSGETNEPVTDNCSGRQLRAETKVRKPARKRYYWASKDDMRNHAVYNAMRRDRFFEIMRFLHFQDNNKFDPVDILWKLRSLIISKTQQAFASHFVPEEHMDFEKCMIKYYGHHGCKQLIRRKPTSFGYQVWSMNTKEGYLISFEVYQEK</sequence>